<feature type="transmembrane region" description="Helical" evidence="1">
    <location>
        <begin position="152"/>
        <end position="169"/>
    </location>
</feature>
<reference evidence="2 3" key="1">
    <citation type="journal article" date="2008" name="J. Bacteriol.">
        <title>Complete genome sequence of the mosquitocidal bacterium Bacillus sphaericus C3-41 and comparison with those of closely related Bacillus species.</title>
        <authorList>
            <person name="Hu X."/>
            <person name="Fan W."/>
            <person name="Han B."/>
            <person name="Liu H."/>
            <person name="Zheng D."/>
            <person name="Li Q."/>
            <person name="Dong W."/>
            <person name="Yan J."/>
            <person name="Gao M."/>
            <person name="Berry C."/>
            <person name="Yuan Z."/>
        </authorList>
    </citation>
    <scope>NUCLEOTIDE SEQUENCE [LARGE SCALE GENOMIC DNA]</scope>
    <source>
        <strain evidence="2 3">C3-41</strain>
    </source>
</reference>
<evidence type="ECO:0000256" key="1">
    <source>
        <dbReference type="SAM" id="Phobius"/>
    </source>
</evidence>
<keyword evidence="1" id="KW-0812">Transmembrane</keyword>
<dbReference type="HOGENOM" id="CLU_1314170_0_0_9"/>
<proteinExistence type="predicted"/>
<keyword evidence="1" id="KW-0472">Membrane</keyword>
<dbReference type="AlphaFoldDB" id="B1HN79"/>
<dbReference type="Proteomes" id="UP000002164">
    <property type="component" value="Chromosome"/>
</dbReference>
<sequence>MLCCMYLSEVDYRVINTDWYSIRALTLPATAIALLITFFIVWLILRLQFSKKWSEAYSDAAFTFILVWKFSLLVTDFKTVVAQPISLLYFNGGTVGVFLGAIVASLQIWRKRQKLPLQGHHVMAYSWAIILTQSIYQWLVVLLNDNSTTSEITTLLVLSVLTIFILWKMQGIKRGLILYTTGLSIVAFFQPLGIWQTAVGISLVLLCLGIILEQEGIKEGGKG</sequence>
<feature type="transmembrane region" description="Helical" evidence="1">
    <location>
        <begin position="57"/>
        <end position="75"/>
    </location>
</feature>
<dbReference type="EMBL" id="CP000817">
    <property type="protein sequence ID" value="ACA38796.1"/>
    <property type="molecule type" value="Genomic_DNA"/>
</dbReference>
<feature type="transmembrane region" description="Helical" evidence="1">
    <location>
        <begin position="20"/>
        <end position="45"/>
    </location>
</feature>
<gene>
    <name evidence="2" type="ordered locus">Bsph_1188</name>
</gene>
<dbReference type="KEGG" id="lsp:Bsph_1188"/>
<evidence type="ECO:0000313" key="2">
    <source>
        <dbReference type="EMBL" id="ACA38796.1"/>
    </source>
</evidence>
<feature type="transmembrane region" description="Helical" evidence="1">
    <location>
        <begin position="87"/>
        <end position="109"/>
    </location>
</feature>
<dbReference type="EnsemblBacteria" id="ACA38796">
    <property type="protein sequence ID" value="ACA38796"/>
    <property type="gene ID" value="Bsph_1188"/>
</dbReference>
<name>B1HN79_LYSSC</name>
<protein>
    <submittedName>
        <fullName evidence="2">Uncharacterized protein</fullName>
    </submittedName>
</protein>
<accession>B1HN79</accession>
<keyword evidence="1" id="KW-1133">Transmembrane helix</keyword>
<organism evidence="2 3">
    <name type="scientific">Lysinibacillus sphaericus (strain C3-41)</name>
    <dbReference type="NCBI Taxonomy" id="444177"/>
    <lineage>
        <taxon>Bacteria</taxon>
        <taxon>Bacillati</taxon>
        <taxon>Bacillota</taxon>
        <taxon>Bacilli</taxon>
        <taxon>Bacillales</taxon>
        <taxon>Bacillaceae</taxon>
        <taxon>Lysinibacillus</taxon>
    </lineage>
</organism>
<evidence type="ECO:0000313" key="3">
    <source>
        <dbReference type="Proteomes" id="UP000002164"/>
    </source>
</evidence>
<feature type="transmembrane region" description="Helical" evidence="1">
    <location>
        <begin position="121"/>
        <end position="140"/>
    </location>
</feature>
<feature type="transmembrane region" description="Helical" evidence="1">
    <location>
        <begin position="198"/>
        <end position="217"/>
    </location>
</feature>